<evidence type="ECO:0000313" key="3">
    <source>
        <dbReference type="EMBL" id="QJB00026.1"/>
    </source>
</evidence>
<dbReference type="EMBL" id="MT143678">
    <property type="protein sequence ID" value="QJB00026.1"/>
    <property type="molecule type" value="Genomic_DNA"/>
</dbReference>
<dbReference type="EMBL" id="MT143867">
    <property type="protein sequence ID" value="QJB03974.1"/>
    <property type="molecule type" value="Genomic_DNA"/>
</dbReference>
<protein>
    <recommendedName>
        <fullName evidence="2">DUF7768 domain-containing protein</fullName>
    </recommendedName>
</protein>
<evidence type="ECO:0000259" key="2">
    <source>
        <dbReference type="Pfam" id="PF24963"/>
    </source>
</evidence>
<organism evidence="3">
    <name type="scientific">viral metagenome</name>
    <dbReference type="NCBI Taxonomy" id="1070528"/>
    <lineage>
        <taxon>unclassified sequences</taxon>
        <taxon>metagenomes</taxon>
        <taxon>organismal metagenomes</taxon>
    </lineage>
</organism>
<dbReference type="Gene3D" id="3.40.50.10400">
    <property type="entry name" value="Hypothetical protein PA1492"/>
    <property type="match status" value="1"/>
</dbReference>
<proteinExistence type="predicted"/>
<name>A0A6M3M471_9ZZZZ</name>
<dbReference type="AlphaFoldDB" id="A0A6M3M471"/>
<dbReference type="InterPro" id="IPR056670">
    <property type="entry name" value="DUF7768"/>
</dbReference>
<gene>
    <name evidence="3" type="ORF">MM171A00712_0021</name>
    <name evidence="4" type="ORF">MM171B00512_0017</name>
</gene>
<evidence type="ECO:0000313" key="4">
    <source>
        <dbReference type="EMBL" id="QJB03974.1"/>
    </source>
</evidence>
<dbReference type="Pfam" id="PF24963">
    <property type="entry name" value="DUF7768"/>
    <property type="match status" value="1"/>
</dbReference>
<reference evidence="3" key="1">
    <citation type="submission" date="2020-03" db="EMBL/GenBank/DDBJ databases">
        <title>The deep terrestrial virosphere.</title>
        <authorList>
            <person name="Holmfeldt K."/>
            <person name="Nilsson E."/>
            <person name="Simone D."/>
            <person name="Lopez-Fernandez M."/>
            <person name="Wu X."/>
            <person name="de Brujin I."/>
            <person name="Lundin D."/>
            <person name="Andersson A."/>
            <person name="Bertilsson S."/>
            <person name="Dopson M."/>
        </authorList>
    </citation>
    <scope>NUCLEOTIDE SEQUENCE</scope>
    <source>
        <strain evidence="3">MM171A00712</strain>
        <strain evidence="4">MM171B00512</strain>
    </source>
</reference>
<feature type="domain" description="DUF7768" evidence="2">
    <location>
        <begin position="2"/>
        <end position="98"/>
    </location>
</feature>
<accession>A0A6M3M471</accession>
<feature type="region of interest" description="Disordered" evidence="1">
    <location>
        <begin position="104"/>
        <end position="123"/>
    </location>
</feature>
<dbReference type="SUPFAM" id="SSF52309">
    <property type="entry name" value="N-(deoxy)ribosyltransferase-like"/>
    <property type="match status" value="1"/>
</dbReference>
<evidence type="ECO:0000256" key="1">
    <source>
        <dbReference type="SAM" id="MobiDB-lite"/>
    </source>
</evidence>
<sequence length="123" mass="13606">MRVFISGPYGDHNPKEVIAENVRKADKVARDLMAAGHLVYCPHTMSHGWEDDSRLTRERYLELDFSFLRFWAEGICRIPGESVGADAEMREATRLGLKWVDMPDVGQTNTQGPGDSIAGGIGG</sequence>